<dbReference type="SMART" id="SM00388">
    <property type="entry name" value="HisKA"/>
    <property type="match status" value="1"/>
</dbReference>
<dbReference type="GO" id="GO:0007234">
    <property type="term" value="P:osmosensory signaling via phosphorelay pathway"/>
    <property type="evidence" value="ECO:0007669"/>
    <property type="project" value="TreeGrafter"/>
</dbReference>
<dbReference type="InterPro" id="IPR005467">
    <property type="entry name" value="His_kinase_dom"/>
</dbReference>
<evidence type="ECO:0000256" key="4">
    <source>
        <dbReference type="ARBA" id="ARBA00022553"/>
    </source>
</evidence>
<dbReference type="InterPro" id="IPR003594">
    <property type="entry name" value="HATPase_dom"/>
</dbReference>
<keyword evidence="9" id="KW-1133">Transmembrane helix</keyword>
<dbReference type="Pfam" id="PF13188">
    <property type="entry name" value="PAS_8"/>
    <property type="match status" value="1"/>
</dbReference>
<dbReference type="AlphaFoldDB" id="A0A7X6I7I4"/>
<dbReference type="EC" id="2.7.13.3" evidence="3"/>
<keyword evidence="7 9" id="KW-0472">Membrane</keyword>
<comment type="caution">
    <text evidence="11">The sequence shown here is derived from an EMBL/GenBank/DDBJ whole genome shotgun (WGS) entry which is preliminary data.</text>
</comment>
<dbReference type="RefSeq" id="WP_168108547.1">
    <property type="nucleotide sequence ID" value="NZ_VTOX01000006.1"/>
</dbReference>
<sequence length="463" mass="50992">MNPDEQPIFPNRLAASHQPGAFPAVACLSYLVVGTLWIWYSDHAGAALFTNVERLTLFQTYKGALFVAVSALFLFLSLQLAYRMLDRLPVVERLLRDSRRQYLASVELSPDGVVVHCEGRILHANQRFREMLGIGEQVALQGLPLVSLVRSDEQETIETQLNRLSAVADASIPVELTIHAPGGRQVEVEHASRSVRVGNRIIIQTHLRDLGMRNQARRELERANRELEQRVEVRTREVRAANEALTSFSHSVAHDLRAPVSRVEGFARALDAAMAQNDCAKVAHYTGRIRANAQLMEQMIDGLLKLSRAERAELDVKLVETRAVVEHVVHELLPAAPAGRVLIGELPAVHAHHCTFQQVWTNLLSNALKYSTGAADPTVRVAAEDRGDELVFSVSDRGIGFDPAEAGNLFGLFQRLPGAAGFPGTGIGLTVVRRIVERHGGRVWATGRPGHGATFSFSLPKQN</sequence>
<dbReference type="Gene3D" id="1.10.287.130">
    <property type="match status" value="1"/>
</dbReference>
<dbReference type="CDD" id="cd00130">
    <property type="entry name" value="PAS"/>
    <property type="match status" value="1"/>
</dbReference>
<dbReference type="Proteomes" id="UP000521868">
    <property type="component" value="Unassembled WGS sequence"/>
</dbReference>
<evidence type="ECO:0000256" key="8">
    <source>
        <dbReference type="SAM" id="Coils"/>
    </source>
</evidence>
<dbReference type="GO" id="GO:0030295">
    <property type="term" value="F:protein kinase activator activity"/>
    <property type="evidence" value="ECO:0007669"/>
    <property type="project" value="TreeGrafter"/>
</dbReference>
<feature type="transmembrane region" description="Helical" evidence="9">
    <location>
        <begin position="21"/>
        <end position="40"/>
    </location>
</feature>
<dbReference type="EMBL" id="VTOX01000006">
    <property type="protein sequence ID" value="NKE67418.1"/>
    <property type="molecule type" value="Genomic_DNA"/>
</dbReference>
<organism evidence="11 12">
    <name type="scientific">Ramlibacter lithotrophicus</name>
    <dbReference type="NCBI Taxonomy" id="2606681"/>
    <lineage>
        <taxon>Bacteria</taxon>
        <taxon>Pseudomonadati</taxon>
        <taxon>Pseudomonadota</taxon>
        <taxon>Betaproteobacteria</taxon>
        <taxon>Burkholderiales</taxon>
        <taxon>Comamonadaceae</taxon>
        <taxon>Ramlibacter</taxon>
    </lineage>
</organism>
<evidence type="ECO:0000313" key="11">
    <source>
        <dbReference type="EMBL" id="NKE67418.1"/>
    </source>
</evidence>
<keyword evidence="6" id="KW-0418">Kinase</keyword>
<dbReference type="PANTHER" id="PTHR42878">
    <property type="entry name" value="TWO-COMPONENT HISTIDINE KINASE"/>
    <property type="match status" value="1"/>
</dbReference>
<feature type="domain" description="Histidine kinase" evidence="10">
    <location>
        <begin position="251"/>
        <end position="463"/>
    </location>
</feature>
<dbReference type="InterPro" id="IPR004358">
    <property type="entry name" value="Sig_transdc_His_kin-like_C"/>
</dbReference>
<dbReference type="FunFam" id="3.30.565.10:FF:000006">
    <property type="entry name" value="Sensor histidine kinase WalK"/>
    <property type="match status" value="1"/>
</dbReference>
<dbReference type="Gene3D" id="3.30.565.10">
    <property type="entry name" value="Histidine kinase-like ATPase, C-terminal domain"/>
    <property type="match status" value="1"/>
</dbReference>
<evidence type="ECO:0000256" key="6">
    <source>
        <dbReference type="ARBA" id="ARBA00022777"/>
    </source>
</evidence>
<dbReference type="GO" id="GO:0000155">
    <property type="term" value="F:phosphorelay sensor kinase activity"/>
    <property type="evidence" value="ECO:0007669"/>
    <property type="project" value="InterPro"/>
</dbReference>
<dbReference type="GO" id="GO:0000156">
    <property type="term" value="F:phosphorelay response regulator activity"/>
    <property type="evidence" value="ECO:0007669"/>
    <property type="project" value="TreeGrafter"/>
</dbReference>
<keyword evidence="8" id="KW-0175">Coiled coil</keyword>
<dbReference type="InterPro" id="IPR000014">
    <property type="entry name" value="PAS"/>
</dbReference>
<evidence type="ECO:0000313" key="12">
    <source>
        <dbReference type="Proteomes" id="UP000521868"/>
    </source>
</evidence>
<gene>
    <name evidence="11" type="ORF">RAMLITH_16465</name>
</gene>
<dbReference type="NCBIfam" id="TIGR00229">
    <property type="entry name" value="sensory_box"/>
    <property type="match status" value="1"/>
</dbReference>
<evidence type="ECO:0000256" key="3">
    <source>
        <dbReference type="ARBA" id="ARBA00012438"/>
    </source>
</evidence>
<name>A0A7X6I7I4_9BURK</name>
<dbReference type="Pfam" id="PF02518">
    <property type="entry name" value="HATPase_c"/>
    <property type="match status" value="1"/>
</dbReference>
<dbReference type="PRINTS" id="PR00344">
    <property type="entry name" value="BCTRLSENSOR"/>
</dbReference>
<dbReference type="SMART" id="SM00091">
    <property type="entry name" value="PAS"/>
    <property type="match status" value="1"/>
</dbReference>
<proteinExistence type="predicted"/>
<evidence type="ECO:0000256" key="1">
    <source>
        <dbReference type="ARBA" id="ARBA00000085"/>
    </source>
</evidence>
<dbReference type="Pfam" id="PF00512">
    <property type="entry name" value="HisKA"/>
    <property type="match status" value="1"/>
</dbReference>
<dbReference type="SUPFAM" id="SSF47384">
    <property type="entry name" value="Homodimeric domain of signal transducing histidine kinase"/>
    <property type="match status" value="1"/>
</dbReference>
<dbReference type="InterPro" id="IPR050351">
    <property type="entry name" value="BphY/WalK/GraS-like"/>
</dbReference>
<accession>A0A7X6I7I4</accession>
<reference evidence="11 12" key="1">
    <citation type="journal article" date="2020" name="Nature">
        <title>Bacterial chemolithoautotrophy via manganese oxidation.</title>
        <authorList>
            <person name="Yu H."/>
            <person name="Leadbetter J.R."/>
        </authorList>
    </citation>
    <scope>NUCLEOTIDE SEQUENCE [LARGE SCALE GENOMIC DNA]</scope>
    <source>
        <strain evidence="11 12">RBP-1</strain>
    </source>
</reference>
<dbReference type="PANTHER" id="PTHR42878:SF15">
    <property type="entry name" value="BACTERIOPHYTOCHROME"/>
    <property type="match status" value="1"/>
</dbReference>
<comment type="subcellular location">
    <subcellularLocation>
        <location evidence="2">Cell inner membrane</location>
        <topology evidence="2">Multi-pass membrane protein</topology>
    </subcellularLocation>
</comment>
<evidence type="ECO:0000256" key="7">
    <source>
        <dbReference type="ARBA" id="ARBA00023136"/>
    </source>
</evidence>
<dbReference type="InterPro" id="IPR036890">
    <property type="entry name" value="HATPase_C_sf"/>
</dbReference>
<dbReference type="GO" id="GO:0005886">
    <property type="term" value="C:plasma membrane"/>
    <property type="evidence" value="ECO:0007669"/>
    <property type="project" value="UniProtKB-SubCell"/>
</dbReference>
<dbReference type="SUPFAM" id="SSF55874">
    <property type="entry name" value="ATPase domain of HSP90 chaperone/DNA topoisomerase II/histidine kinase"/>
    <property type="match status" value="1"/>
</dbReference>
<dbReference type="InterPro" id="IPR036097">
    <property type="entry name" value="HisK_dim/P_sf"/>
</dbReference>
<keyword evidence="4" id="KW-0597">Phosphoprotein</keyword>
<evidence type="ECO:0000256" key="5">
    <source>
        <dbReference type="ARBA" id="ARBA00022679"/>
    </source>
</evidence>
<evidence type="ECO:0000256" key="2">
    <source>
        <dbReference type="ARBA" id="ARBA00004429"/>
    </source>
</evidence>
<dbReference type="CDD" id="cd00082">
    <property type="entry name" value="HisKA"/>
    <property type="match status" value="1"/>
</dbReference>
<evidence type="ECO:0000259" key="10">
    <source>
        <dbReference type="PROSITE" id="PS50109"/>
    </source>
</evidence>
<dbReference type="PROSITE" id="PS50109">
    <property type="entry name" value="HIS_KIN"/>
    <property type="match status" value="1"/>
</dbReference>
<dbReference type="SUPFAM" id="SSF55785">
    <property type="entry name" value="PYP-like sensor domain (PAS domain)"/>
    <property type="match status" value="1"/>
</dbReference>
<keyword evidence="12" id="KW-1185">Reference proteome</keyword>
<dbReference type="SMART" id="SM00387">
    <property type="entry name" value="HATPase_c"/>
    <property type="match status" value="1"/>
</dbReference>
<dbReference type="InterPro" id="IPR003661">
    <property type="entry name" value="HisK_dim/P_dom"/>
</dbReference>
<dbReference type="InterPro" id="IPR035965">
    <property type="entry name" value="PAS-like_dom_sf"/>
</dbReference>
<keyword evidence="5" id="KW-0808">Transferase</keyword>
<comment type="catalytic activity">
    <reaction evidence="1">
        <text>ATP + protein L-histidine = ADP + protein N-phospho-L-histidine.</text>
        <dbReference type="EC" id="2.7.13.3"/>
    </reaction>
</comment>
<protein>
    <recommendedName>
        <fullName evidence="3">histidine kinase</fullName>
        <ecNumber evidence="3">2.7.13.3</ecNumber>
    </recommendedName>
</protein>
<keyword evidence="9" id="KW-0812">Transmembrane</keyword>
<feature type="transmembrane region" description="Helical" evidence="9">
    <location>
        <begin position="60"/>
        <end position="78"/>
    </location>
</feature>
<evidence type="ECO:0000256" key="9">
    <source>
        <dbReference type="SAM" id="Phobius"/>
    </source>
</evidence>
<feature type="coiled-coil region" evidence="8">
    <location>
        <begin position="210"/>
        <end position="244"/>
    </location>
</feature>
<dbReference type="Gene3D" id="3.30.450.20">
    <property type="entry name" value="PAS domain"/>
    <property type="match status" value="1"/>
</dbReference>